<keyword evidence="12" id="KW-1185">Reference proteome</keyword>
<evidence type="ECO:0000256" key="1">
    <source>
        <dbReference type="ARBA" id="ARBA00004141"/>
    </source>
</evidence>
<evidence type="ECO:0000256" key="6">
    <source>
        <dbReference type="ARBA" id="ARBA00022989"/>
    </source>
</evidence>
<reference evidence="11 12" key="1">
    <citation type="journal article" date="2024" name="Nat. Commun.">
        <title>Phylogenomics reveals the evolutionary origins of lichenization in chlorophyte algae.</title>
        <authorList>
            <person name="Puginier C."/>
            <person name="Libourel C."/>
            <person name="Otte J."/>
            <person name="Skaloud P."/>
            <person name="Haon M."/>
            <person name="Grisel S."/>
            <person name="Petersen M."/>
            <person name="Berrin J.G."/>
            <person name="Delaux P.M."/>
            <person name="Dal Grande F."/>
            <person name="Keller J."/>
        </authorList>
    </citation>
    <scope>NUCLEOTIDE SEQUENCE [LARGE SCALE GENOMIC DNA]</scope>
    <source>
        <strain evidence="11 12">SAG 245.80</strain>
    </source>
</reference>
<comment type="subcellular location">
    <subcellularLocation>
        <location evidence="1">Membrane</location>
        <topology evidence="1">Multi-pass membrane protein</topology>
    </subcellularLocation>
    <subcellularLocation>
        <location evidence="2">Plastid</location>
        <location evidence="2">Chloroplast</location>
    </subcellularLocation>
</comment>
<evidence type="ECO:0000256" key="8">
    <source>
        <dbReference type="ARBA" id="ARBA00037956"/>
    </source>
</evidence>
<gene>
    <name evidence="11" type="ORF">WJX81_008047</name>
</gene>
<dbReference type="GO" id="GO:0009507">
    <property type="term" value="C:chloroplast"/>
    <property type="evidence" value="ECO:0007669"/>
    <property type="project" value="UniProtKB-SubCell"/>
</dbReference>
<dbReference type="InterPro" id="IPR022796">
    <property type="entry name" value="Chloroa_b-bind"/>
</dbReference>
<dbReference type="AlphaFoldDB" id="A0AAW1R1T7"/>
<dbReference type="EMBL" id="JALJOU010000056">
    <property type="protein sequence ID" value="KAK9827684.1"/>
    <property type="molecule type" value="Genomic_DNA"/>
</dbReference>
<keyword evidence="5 10" id="KW-0812">Transmembrane</keyword>
<dbReference type="PANTHER" id="PTHR14154">
    <property type="entry name" value="UPF0041 BRAIN PROTEIN 44-RELATED"/>
    <property type="match status" value="1"/>
</dbReference>
<keyword evidence="7 10" id="KW-0472">Membrane</keyword>
<dbReference type="GO" id="GO:0016020">
    <property type="term" value="C:membrane"/>
    <property type="evidence" value="ECO:0007669"/>
    <property type="project" value="UniProtKB-SubCell"/>
</dbReference>
<comment type="caution">
    <text evidence="11">The sequence shown here is derived from an EMBL/GenBank/DDBJ whole genome shotgun (WGS) entry which is preliminary data.</text>
</comment>
<keyword evidence="3" id="KW-0150">Chloroplast</keyword>
<proteinExistence type="inferred from homology"/>
<evidence type="ECO:0000256" key="7">
    <source>
        <dbReference type="ARBA" id="ARBA00023136"/>
    </source>
</evidence>
<evidence type="ECO:0000256" key="4">
    <source>
        <dbReference type="ARBA" id="ARBA00022640"/>
    </source>
</evidence>
<evidence type="ECO:0000256" key="10">
    <source>
        <dbReference type="SAM" id="Phobius"/>
    </source>
</evidence>
<organism evidence="11 12">
    <name type="scientific">Elliptochloris bilobata</name>
    <dbReference type="NCBI Taxonomy" id="381761"/>
    <lineage>
        <taxon>Eukaryota</taxon>
        <taxon>Viridiplantae</taxon>
        <taxon>Chlorophyta</taxon>
        <taxon>core chlorophytes</taxon>
        <taxon>Trebouxiophyceae</taxon>
        <taxon>Trebouxiophyceae incertae sedis</taxon>
        <taxon>Elliptochloris clade</taxon>
        <taxon>Elliptochloris</taxon>
    </lineage>
</organism>
<protein>
    <submittedName>
        <fullName evidence="11">Uncharacterized protein</fullName>
    </submittedName>
</protein>
<keyword evidence="6 10" id="KW-1133">Transmembrane helix</keyword>
<name>A0AAW1R1T7_9CHLO</name>
<comment type="similarity">
    <text evidence="8">Belongs to the ELIP/psbS family.</text>
</comment>
<feature type="region of interest" description="Disordered" evidence="9">
    <location>
        <begin position="1"/>
        <end position="54"/>
    </location>
</feature>
<evidence type="ECO:0000256" key="3">
    <source>
        <dbReference type="ARBA" id="ARBA00022528"/>
    </source>
</evidence>
<evidence type="ECO:0000256" key="2">
    <source>
        <dbReference type="ARBA" id="ARBA00004229"/>
    </source>
</evidence>
<feature type="compositionally biased region" description="Basic and acidic residues" evidence="9">
    <location>
        <begin position="43"/>
        <end position="54"/>
    </location>
</feature>
<dbReference type="Pfam" id="PF00504">
    <property type="entry name" value="Chloroa_b-bind"/>
    <property type="match status" value="1"/>
</dbReference>
<accession>A0AAW1R1T7</accession>
<dbReference type="SUPFAM" id="SSF103511">
    <property type="entry name" value="Chlorophyll a-b binding protein"/>
    <property type="match status" value="1"/>
</dbReference>
<evidence type="ECO:0000313" key="12">
    <source>
        <dbReference type="Proteomes" id="UP001445335"/>
    </source>
</evidence>
<keyword evidence="4" id="KW-0934">Plastid</keyword>
<evidence type="ECO:0000313" key="11">
    <source>
        <dbReference type="EMBL" id="KAK9827684.1"/>
    </source>
</evidence>
<feature type="compositionally biased region" description="Basic and acidic residues" evidence="9">
    <location>
        <begin position="17"/>
        <end position="30"/>
    </location>
</feature>
<dbReference type="Proteomes" id="UP001445335">
    <property type="component" value="Unassembled WGS sequence"/>
</dbReference>
<sequence>MSGRWLTPLAHNTFSGHGEKDSYQKLEAPVRPEASPLNVGPKVSDRQSEADEVLKSDAANPDRALFNSDVGFLDAMRFKGAAPEIINCRLSMLGFVAAVAAERASGANVFQQVNQAPVPIALTFLAITVASLVPMYRGVKRSGNSFWTPDAELWNGRAAMIGMVAVLLNTWVRGSVF</sequence>
<feature type="transmembrane region" description="Helical" evidence="10">
    <location>
        <begin position="156"/>
        <end position="172"/>
    </location>
</feature>
<evidence type="ECO:0000256" key="5">
    <source>
        <dbReference type="ARBA" id="ARBA00022692"/>
    </source>
</evidence>
<feature type="transmembrane region" description="Helical" evidence="10">
    <location>
        <begin position="118"/>
        <end position="136"/>
    </location>
</feature>
<evidence type="ECO:0000256" key="9">
    <source>
        <dbReference type="SAM" id="MobiDB-lite"/>
    </source>
</evidence>